<keyword evidence="3" id="KW-1185">Reference proteome</keyword>
<name>A0A1C0ADB0_9FIRM</name>
<evidence type="ECO:0000256" key="1">
    <source>
        <dbReference type="SAM" id="Phobius"/>
    </source>
</evidence>
<feature type="transmembrane region" description="Helical" evidence="1">
    <location>
        <begin position="23"/>
        <end position="41"/>
    </location>
</feature>
<protein>
    <submittedName>
        <fullName evidence="2">Uncharacterized protein</fullName>
    </submittedName>
</protein>
<reference evidence="2 3" key="2">
    <citation type="submission" date="2016-08" db="EMBL/GenBank/DDBJ databases">
        <title>Orenia metallireducens sp. nov. strain Z6, a Novel Metal-reducing Firmicute from the Deep Subsurface.</title>
        <authorList>
            <person name="Maxim B.I."/>
            <person name="Kenneth K."/>
            <person name="Flynn T.M."/>
            <person name="Oloughlin E.J."/>
            <person name="Locke R.A."/>
            <person name="Weber J.R."/>
            <person name="Egan S.M."/>
            <person name="Mackie R.I."/>
            <person name="Cann I.K."/>
        </authorList>
    </citation>
    <scope>NUCLEOTIDE SEQUENCE [LARGE SCALE GENOMIC DNA]</scope>
    <source>
        <strain evidence="2 3">Z6</strain>
    </source>
</reference>
<dbReference type="AlphaFoldDB" id="A0A1C0ADB0"/>
<dbReference type="Proteomes" id="UP000093514">
    <property type="component" value="Unassembled WGS sequence"/>
</dbReference>
<feature type="transmembrane region" description="Helical" evidence="1">
    <location>
        <begin position="47"/>
        <end position="66"/>
    </location>
</feature>
<keyword evidence="1" id="KW-0812">Transmembrane</keyword>
<proteinExistence type="predicted"/>
<organism evidence="2 3">
    <name type="scientific">Orenia metallireducens</name>
    <dbReference type="NCBI Taxonomy" id="1413210"/>
    <lineage>
        <taxon>Bacteria</taxon>
        <taxon>Bacillati</taxon>
        <taxon>Bacillota</taxon>
        <taxon>Clostridia</taxon>
        <taxon>Halanaerobiales</taxon>
        <taxon>Halobacteroidaceae</taxon>
        <taxon>Orenia</taxon>
    </lineage>
</organism>
<keyword evidence="1" id="KW-1133">Transmembrane helix</keyword>
<dbReference type="EMBL" id="LWDV01000003">
    <property type="protein sequence ID" value="OCL28627.1"/>
    <property type="molecule type" value="Genomic_DNA"/>
</dbReference>
<keyword evidence="1" id="KW-0472">Membrane</keyword>
<sequence length="68" mass="7887">MMRVKPNHREGKPSHLKPFYQNIMRKSISTALVFLFIAFIFALDRSWWGTGIFAFNAALVLAVSFLRK</sequence>
<evidence type="ECO:0000313" key="2">
    <source>
        <dbReference type="EMBL" id="OCL28627.1"/>
    </source>
</evidence>
<reference evidence="3" key="1">
    <citation type="submission" date="2016-07" db="EMBL/GenBank/DDBJ databases">
        <authorList>
            <person name="Florea S."/>
            <person name="Webb J.S."/>
            <person name="Jaromczyk J."/>
            <person name="Schardl C.L."/>
        </authorList>
    </citation>
    <scope>NUCLEOTIDE SEQUENCE [LARGE SCALE GENOMIC DNA]</scope>
    <source>
        <strain evidence="3">Z6</strain>
    </source>
</reference>
<evidence type="ECO:0000313" key="3">
    <source>
        <dbReference type="Proteomes" id="UP000093514"/>
    </source>
</evidence>
<gene>
    <name evidence="2" type="ORF">U472_00275</name>
</gene>
<comment type="caution">
    <text evidence="2">The sequence shown here is derived from an EMBL/GenBank/DDBJ whole genome shotgun (WGS) entry which is preliminary data.</text>
</comment>
<accession>A0A1C0ADB0</accession>